<dbReference type="Proteomes" id="UP000805649">
    <property type="component" value="Unassembled WGS sequence"/>
</dbReference>
<dbReference type="EMBL" id="VUJX02000006">
    <property type="protein sequence ID" value="KAL0934835.1"/>
    <property type="molecule type" value="Genomic_DNA"/>
</dbReference>
<gene>
    <name evidence="1" type="ORF">CTRU02_209426</name>
</gene>
<accession>A0ACC3YSC0</accession>
<keyword evidence="2" id="KW-1185">Reference proteome</keyword>
<evidence type="ECO:0000313" key="1">
    <source>
        <dbReference type="EMBL" id="KAL0934835.1"/>
    </source>
</evidence>
<reference evidence="1 2" key="1">
    <citation type="journal article" date="2020" name="Phytopathology">
        <title>Genome Sequence Resources of Colletotrichum truncatum, C. plurivorum, C. musicola, and C. sojae: Four Species Pathogenic to Soybean (Glycine max).</title>
        <authorList>
            <person name="Rogerio F."/>
            <person name="Boufleur T.R."/>
            <person name="Ciampi-Guillardi M."/>
            <person name="Sukno S.A."/>
            <person name="Thon M.R."/>
            <person name="Massola Junior N.S."/>
            <person name="Baroncelli R."/>
        </authorList>
    </citation>
    <scope>NUCLEOTIDE SEQUENCE [LARGE SCALE GENOMIC DNA]</scope>
    <source>
        <strain evidence="1 2">CMES1059</strain>
    </source>
</reference>
<protein>
    <submittedName>
        <fullName evidence="1">Tri m 2 allergen</fullName>
    </submittedName>
</protein>
<organism evidence="1 2">
    <name type="scientific">Colletotrichum truncatum</name>
    <name type="common">Anthracnose fungus</name>
    <name type="synonym">Colletotrichum capsici</name>
    <dbReference type="NCBI Taxonomy" id="5467"/>
    <lineage>
        <taxon>Eukaryota</taxon>
        <taxon>Fungi</taxon>
        <taxon>Dikarya</taxon>
        <taxon>Ascomycota</taxon>
        <taxon>Pezizomycotina</taxon>
        <taxon>Sordariomycetes</taxon>
        <taxon>Hypocreomycetidae</taxon>
        <taxon>Glomerellales</taxon>
        <taxon>Glomerellaceae</taxon>
        <taxon>Colletotrichum</taxon>
        <taxon>Colletotrichum truncatum species complex</taxon>
    </lineage>
</organism>
<name>A0ACC3YSC0_COLTU</name>
<sequence length="1344" mass="144746">MRPLTITLLFSILTTNQVSAILPYSLPYFTPGSERRTAEPPPGSTLRFVKPAALSGVTGSHSSSSDLENSLPSSLAAVPTSLASAGTSLPAYSRIVQPPGSSSANSIPFYTNSSAHAGISTTTSATGTGVTVSVATTTVFETVTVVNINGSPLPLDQPAVTYAQRGAPSILISAGSVALASTTFALPSQPTTITADGATLTFGEASTMRRILSKFKSSKKTQEKSEDRPEPTTAPDQTSTSPPPAETSIPYNEDSPFDHTWIPLPVIVKIDGVDYYPPTEHEDPIEIFLKDGSTALLAYKSLKIRDRTVEIPDKVSSDKETIDDIEFVQRSFESSSSGDGDSAGGSSVNPFDALKGIFAGLSVAAGPLALAVTDFSAKAMNVALNAPGGVLSGPEFSLGIELQDLTKDALELAEQASQFQNQLESARMNQGELENQFQPINGKVFQSYPKSRAATNLIKSVAHMLQNLHNIPAGLRPVITQKFGEVLVKGIASTGFMIEAYNVYAILNNINWDNVVLPVAGGQAPSSSVTLVPTSSMSTMSTSTSTATNTPQVNNNGRKGKIMVPIPTGPPQTRIISAAYGAISTKDFRNFAKWLDGSIGEIYGAHANLPTEMAWPAYLTDLTSVQEEAIKKMSWVRSVKPNFEVKTSPCEAFVDRRRKPRFRDVSNSEKPLNTVKKRDISVRLRSPSHLNMISGDVTKDYKYHPSLGQGVTIFVIDTGFNTDHEELAGGSRRVEAWYVGNKAVMKNNRYYTNEDQLAPDNTIDYAHEGSENTGHGSGVACVAGGRSLGVASNANLYLVKFKGAAMRQNGRYTSIGATKSSIYAALQEVIGKVDERHLQGKAVVNLSFRVDEADDLPEIQKDFEFFQRNAELYGIVVVMAAGNNGDFGTRTGDHLPQLLGTQDNHLITVGGVNKDGTLWHNSEPEGRTSLYKGPPGNEGKLGSVSLYAQSAGVVTCIGNPLDKVGTKPRDGTSFASPQVAGLVAYFLAHPEYSKNFIHVPNVLPGGPSVGLRMKLFLQAFASFQRRPSNDLISKDRKLAPDYPIPSSLRVAYNLINGDMKDVDKPQFDEEKPDDQQPGPSDDQKKKDSESRKERQGWRDRLKDKLDKCKNLLERDFDNEAVIDVCHPPSILDPDSPTSTSTTSLVPSSTATPSPAKSCSSDNDCDSITCEAEEVKKCASMPMIIPALPALIRTCRCVPKEDAQIPTCNTDADCEMLKCDESKAQEKSCVASFGMLPSLFVLRQCKCTDPKPTEPVQPSPSPPPPSPKPSAAPNKNLPNPLSLCDPNNKVKSCAAYTSQYCKADERASCNHFPGEHQFYCQCQHYYDPMPTDTPDAPGCPGRVCF</sequence>
<evidence type="ECO:0000313" key="2">
    <source>
        <dbReference type="Proteomes" id="UP000805649"/>
    </source>
</evidence>
<comment type="caution">
    <text evidence="1">The sequence shown here is derived from an EMBL/GenBank/DDBJ whole genome shotgun (WGS) entry which is preliminary data.</text>
</comment>
<proteinExistence type="predicted"/>